<sequence length="272" mass="30759">MKAVVVMKVILLMGMVFGFSLLSCVDGSYANTRDGHSVISLISLKLDADKVDDLVQDISKQTNHTIHIEESLRGEIVSGDFVEVSIEQFFHRIFKQKNIVVDIDTYGKIVVVRQFGGSMELSNITESSLNPQVALSNVRMSELEDIFSKEDDIYQAWRRQADAIVPFSDVTKKEYDEFILLEAIAYEVEKQDATRIVALSNVTQLEAQEIFESEEARGLLVRQDTKSNIALSNMTHTEFMEGIVVREYVNNNSSQTVPFSTVTYSEFQMSKE</sequence>
<evidence type="ECO:0008006" key="3">
    <source>
        <dbReference type="Google" id="ProtNLM"/>
    </source>
</evidence>
<comment type="caution">
    <text evidence="1">The sequence shown here is derived from an EMBL/GenBank/DDBJ whole genome shotgun (WGS) entry which is preliminary data.</text>
</comment>
<reference evidence="1 2" key="1">
    <citation type="submission" date="2021-02" db="EMBL/GenBank/DDBJ databases">
        <title>Activity-based single-cell genomes from oceanic crustal fluid captures similar information to metagenomic and metatranscriptomic surveys with orders of magnitude less sampling.</title>
        <authorList>
            <person name="D'Angelo T.S."/>
            <person name="Orcutt B.N."/>
        </authorList>
    </citation>
    <scope>NUCLEOTIDE SEQUENCE [LARGE SCALE GENOMIC DNA]</scope>
    <source>
        <strain evidence="1">AH-315-G02</strain>
    </source>
</reference>
<protein>
    <recommendedName>
        <fullName evidence="3">Lipoprotein</fullName>
    </recommendedName>
</protein>
<dbReference type="Proteomes" id="UP000717534">
    <property type="component" value="Unassembled WGS sequence"/>
</dbReference>
<name>A0ABS3ATQ0_9BACT</name>
<evidence type="ECO:0000313" key="2">
    <source>
        <dbReference type="Proteomes" id="UP000717534"/>
    </source>
</evidence>
<keyword evidence="2" id="KW-1185">Reference proteome</keyword>
<accession>A0ABS3ATQ0</accession>
<gene>
    <name evidence="1" type="ORF">JYU06_03015</name>
</gene>
<proteinExistence type="predicted"/>
<dbReference type="EMBL" id="JAFITO010000018">
    <property type="protein sequence ID" value="MBN4068480.1"/>
    <property type="molecule type" value="Genomic_DNA"/>
</dbReference>
<organism evidence="1 2">
    <name type="scientific">Desulfotalea psychrophila</name>
    <dbReference type="NCBI Taxonomy" id="84980"/>
    <lineage>
        <taxon>Bacteria</taxon>
        <taxon>Pseudomonadati</taxon>
        <taxon>Thermodesulfobacteriota</taxon>
        <taxon>Desulfobulbia</taxon>
        <taxon>Desulfobulbales</taxon>
        <taxon>Desulfocapsaceae</taxon>
        <taxon>Desulfotalea</taxon>
    </lineage>
</organism>
<dbReference type="PROSITE" id="PS51257">
    <property type="entry name" value="PROKAR_LIPOPROTEIN"/>
    <property type="match status" value="1"/>
</dbReference>
<evidence type="ECO:0000313" key="1">
    <source>
        <dbReference type="EMBL" id="MBN4068480.1"/>
    </source>
</evidence>